<feature type="region of interest" description="Disordered" evidence="7">
    <location>
        <begin position="1075"/>
        <end position="1130"/>
    </location>
</feature>
<feature type="region of interest" description="Disordered" evidence="7">
    <location>
        <begin position="993"/>
        <end position="1022"/>
    </location>
</feature>
<comment type="caution">
    <text evidence="8">The sequence shown here is derived from an EMBL/GenBank/DDBJ whole genome shotgun (WGS) entry which is preliminary data.</text>
</comment>
<evidence type="ECO:0000313" key="9">
    <source>
        <dbReference type="Proteomes" id="UP001149079"/>
    </source>
</evidence>
<dbReference type="Pfam" id="PF11496">
    <property type="entry name" value="HDA2-3"/>
    <property type="match status" value="1"/>
</dbReference>
<evidence type="ECO:0000256" key="3">
    <source>
        <dbReference type="ARBA" id="ARBA00022741"/>
    </source>
</evidence>
<feature type="compositionally biased region" description="Polar residues" evidence="7">
    <location>
        <begin position="821"/>
        <end position="846"/>
    </location>
</feature>
<evidence type="ECO:0000256" key="5">
    <source>
        <dbReference type="ARBA" id="ARBA00023054"/>
    </source>
</evidence>
<dbReference type="RefSeq" id="XP_056526899.1">
    <property type="nucleotide sequence ID" value="XM_056661733.1"/>
</dbReference>
<sequence>MLREQLHLKLGDHRKNRTDNPPAITEVASDSSESSDGSESDDQEWPIKGILRETSTEYLIDWEGPYEPTWEPKENASAAAVEAWNRKRKTTRERTSLSRLASEGTCETGSSVSSLSETPSDPTDSQHTNIKSEIDQSDTDQSDTESIASSALFVHQDNLPDIVSSLKTEYVEASGCSLASISSYSESSTRYRSQDNDAAAFEYVPETPSPPAYLRPGELDEATASDASGRGPAGSSQPHPVSPCSLPEQYFAGNHEVSLGSSYPASPGLGLCSGVSEITAASNRRLNRDPASQPVDLLGPIIGGTLRLSYGISHFSHNLPDSGLVHWTCGDSIPETILPTLSQNSGDLVLEGSIQSIHPIPGSPIAISSDQIMEDKEVDPPGHPVADGSREQYGDLSTPASKEKMHNTWGQLSVEAHAVETPSSMDDIEASVPPPVPETTAPLSVRADPDLFAHPHIAVHHGHSEPLLPPSELAHADQGGQPSFQTIHPGALTVTGTEEVTPGAVNLGPSEFAITLPMDSRVKDDYERVITDAATCIRQFFDSFQPSSQISELERAAIHTEMRQVIDRLSNVSTHPDLNISDHLKDPDRNLEKQASWAEYSSAKFLFLGHLIEIAGAHELHIILAVQNQKKQAILERYLKGKGFLYTRPRENMGSDLEVSLVKGSISFGIHPSESPRELYKPPCAIFALDSYFSPKSPSVQHIRTTYARNGSLLPVIWFLVAKTTEHIERCLPDGPEPDRLRLLAHYVARFHDEVGDLQDDALGVHEDAEEILGYLLDSVAGWPLPPIEPLRFVSLEDLECYSPGEAMVAAQKRALDEEPGNQSSKRARVDTQTDTQPTASTSAPGQTLDLDLKSLEKHLLQMKSVHAAEKGQLEAELARVNARCHELEHALSRLQYRYEDRTKELHVTRQKSDSVAEKSKSLEQRFEKQKETISTLKEERSDLKRELDEARQALKDGGGSPAELEAAREEIRRLQKENLDLVRKADYERHQSEYTREQYQNASSAAAQSGTENRQLVADNEALKRKADTNITKLREMHVSEESVRNIARIEELETILATRDEFLRRREDELREIRKNRPSTRSTSTQPRSPKWAASSRPTSPGVVHNGNGNGAIGGRGSALRYSSEMPF</sequence>
<feature type="compositionally biased region" description="Basic and acidic residues" evidence="7">
    <location>
        <begin position="1"/>
        <end position="13"/>
    </location>
</feature>
<feature type="compositionally biased region" description="Low complexity" evidence="7">
    <location>
        <begin position="999"/>
        <end position="1010"/>
    </location>
</feature>
<dbReference type="GO" id="GO:0005874">
    <property type="term" value="C:microtubule"/>
    <property type="evidence" value="ECO:0007669"/>
    <property type="project" value="UniProtKB-KW"/>
</dbReference>
<evidence type="ECO:0008006" key="10">
    <source>
        <dbReference type="Google" id="ProtNLM"/>
    </source>
</evidence>
<evidence type="ECO:0000256" key="2">
    <source>
        <dbReference type="ARBA" id="ARBA00022701"/>
    </source>
</evidence>
<keyword evidence="9" id="KW-1185">Reference proteome</keyword>
<feature type="region of interest" description="Disordered" evidence="7">
    <location>
        <begin position="65"/>
        <end position="145"/>
    </location>
</feature>
<dbReference type="EMBL" id="JAPQKL010000001">
    <property type="protein sequence ID" value="KAJ5146425.1"/>
    <property type="molecule type" value="Genomic_DNA"/>
</dbReference>
<dbReference type="PANTHER" id="PTHR37739">
    <property type="entry name" value="KINESIN-LIKE PROTEIN KIN-12D"/>
    <property type="match status" value="1"/>
</dbReference>
<dbReference type="GeneID" id="81400903"/>
<dbReference type="InterPro" id="IPR044986">
    <property type="entry name" value="KIF15/KIN-12"/>
</dbReference>
<keyword evidence="4" id="KW-0067">ATP-binding</keyword>
<feature type="region of interest" description="Disordered" evidence="7">
    <location>
        <begin position="1"/>
        <end position="50"/>
    </location>
</feature>
<evidence type="ECO:0000256" key="7">
    <source>
        <dbReference type="SAM" id="MobiDB-lite"/>
    </source>
</evidence>
<keyword evidence="2" id="KW-0493">Microtubule</keyword>
<keyword evidence="3" id="KW-0547">Nucleotide-binding</keyword>
<dbReference type="Proteomes" id="UP001149079">
    <property type="component" value="Unassembled WGS sequence"/>
</dbReference>
<comment type="subunit">
    <text evidence="1">Component of the NuA4 histone acetyltransferase complex.</text>
</comment>
<dbReference type="InterPro" id="IPR021006">
    <property type="entry name" value="Hda2/3"/>
</dbReference>
<feature type="compositionally biased region" description="Gly residues" evidence="7">
    <location>
        <begin position="1110"/>
        <end position="1119"/>
    </location>
</feature>
<dbReference type="Gene3D" id="3.40.50.12360">
    <property type="match status" value="1"/>
</dbReference>
<feature type="region of interest" description="Disordered" evidence="7">
    <location>
        <begin position="813"/>
        <end position="848"/>
    </location>
</feature>
<dbReference type="InterPro" id="IPR016197">
    <property type="entry name" value="Chromo-like_dom_sf"/>
</dbReference>
<dbReference type="GO" id="GO:0005524">
    <property type="term" value="F:ATP binding"/>
    <property type="evidence" value="ECO:0007669"/>
    <property type="project" value="UniProtKB-KW"/>
</dbReference>
<evidence type="ECO:0000256" key="1">
    <source>
        <dbReference type="ARBA" id="ARBA00011353"/>
    </source>
</evidence>
<proteinExistence type="predicted"/>
<feature type="compositionally biased region" description="Polar residues" evidence="7">
    <location>
        <begin position="105"/>
        <end position="131"/>
    </location>
</feature>
<dbReference type="InterPro" id="IPR038609">
    <property type="entry name" value="HDA1_su2/3_sf"/>
</dbReference>
<dbReference type="GO" id="GO:0070823">
    <property type="term" value="C:HDA1 complex"/>
    <property type="evidence" value="ECO:0007669"/>
    <property type="project" value="InterPro"/>
</dbReference>
<keyword evidence="5" id="KW-0175">Coiled coil</keyword>
<accession>A0A9W9LBX5</accession>
<name>A0A9W9LBX5_9EURO</name>
<feature type="compositionally biased region" description="Low complexity" evidence="7">
    <location>
        <begin position="1081"/>
        <end position="1092"/>
    </location>
</feature>
<reference evidence="8" key="2">
    <citation type="journal article" date="2023" name="IMA Fungus">
        <title>Comparative genomic study of the Penicillium genus elucidates a diverse pangenome and 15 lateral gene transfer events.</title>
        <authorList>
            <person name="Petersen C."/>
            <person name="Sorensen T."/>
            <person name="Nielsen M.R."/>
            <person name="Sondergaard T.E."/>
            <person name="Sorensen J.L."/>
            <person name="Fitzpatrick D.A."/>
            <person name="Frisvad J.C."/>
            <person name="Nielsen K.L."/>
        </authorList>
    </citation>
    <scope>NUCLEOTIDE SEQUENCE</scope>
    <source>
        <strain evidence="8">IBT 22155</strain>
    </source>
</reference>
<organism evidence="8 9">
    <name type="scientific">Penicillium bovifimosum</name>
    <dbReference type="NCBI Taxonomy" id="126998"/>
    <lineage>
        <taxon>Eukaryota</taxon>
        <taxon>Fungi</taxon>
        <taxon>Dikarya</taxon>
        <taxon>Ascomycota</taxon>
        <taxon>Pezizomycotina</taxon>
        <taxon>Eurotiomycetes</taxon>
        <taxon>Eurotiomycetidae</taxon>
        <taxon>Eurotiales</taxon>
        <taxon>Aspergillaceae</taxon>
        <taxon>Penicillium</taxon>
    </lineage>
</organism>
<dbReference type="OrthoDB" id="3647690at2759"/>
<evidence type="ECO:0000256" key="6">
    <source>
        <dbReference type="ARBA" id="ARBA00023175"/>
    </source>
</evidence>
<evidence type="ECO:0000256" key="4">
    <source>
        <dbReference type="ARBA" id="ARBA00022840"/>
    </source>
</evidence>
<feature type="region of interest" description="Disordered" evidence="7">
    <location>
        <begin position="375"/>
        <end position="402"/>
    </location>
</feature>
<dbReference type="Gene3D" id="2.40.50.40">
    <property type="match status" value="1"/>
</dbReference>
<reference evidence="8" key="1">
    <citation type="submission" date="2022-11" db="EMBL/GenBank/DDBJ databases">
        <authorList>
            <person name="Petersen C."/>
        </authorList>
    </citation>
    <scope>NUCLEOTIDE SEQUENCE</scope>
    <source>
        <strain evidence="8">IBT 22155</strain>
    </source>
</reference>
<dbReference type="AlphaFoldDB" id="A0A9W9LBX5"/>
<feature type="region of interest" description="Disordered" evidence="7">
    <location>
        <begin position="910"/>
        <end position="945"/>
    </location>
</feature>
<keyword evidence="6" id="KW-0505">Motor protein</keyword>
<evidence type="ECO:0000313" key="8">
    <source>
        <dbReference type="EMBL" id="KAJ5146425.1"/>
    </source>
</evidence>
<dbReference type="SUPFAM" id="SSF54160">
    <property type="entry name" value="Chromo domain-like"/>
    <property type="match status" value="1"/>
</dbReference>
<feature type="region of interest" description="Disordered" evidence="7">
    <location>
        <begin position="222"/>
        <end position="246"/>
    </location>
</feature>
<dbReference type="PANTHER" id="PTHR37739:SF16">
    <property type="entry name" value="KINESIN-LIKE PROTEIN"/>
    <property type="match status" value="1"/>
</dbReference>
<gene>
    <name evidence="8" type="ORF">N7515_000989</name>
</gene>
<protein>
    <recommendedName>
        <fullName evidence="10">Chromo domain-containing protein</fullName>
    </recommendedName>
</protein>